<dbReference type="EMBL" id="JACASE010000017">
    <property type="protein sequence ID" value="KAF6397033.1"/>
    <property type="molecule type" value="Genomic_DNA"/>
</dbReference>
<name>A0A7J8BDY2_ROUAE</name>
<dbReference type="Proteomes" id="UP000593571">
    <property type="component" value="Unassembled WGS sequence"/>
</dbReference>
<dbReference type="AlphaFoldDB" id="A0A7J8BDY2"/>
<proteinExistence type="predicted"/>
<keyword evidence="2" id="KW-1185">Reference proteome</keyword>
<sequence>MINVTDVCRALTRFHILFYFPPIFSLDPHNHLEKNSLTSGLPMRRWRPREMKRVTEARPRVKTPPFPMSTALATDVTECLSNISKARDRDSQNLVSPGERALKCRFQVCTPKGSNSLGLRGTRSLTKSPGFFWVQWFKDHTLRNTGLREPLGWAAGASEMPFV</sequence>
<evidence type="ECO:0000313" key="2">
    <source>
        <dbReference type="Proteomes" id="UP000593571"/>
    </source>
</evidence>
<accession>A0A7J8BDY2</accession>
<protein>
    <submittedName>
        <fullName evidence="1">Uncharacterized protein</fullName>
    </submittedName>
</protein>
<comment type="caution">
    <text evidence="1">The sequence shown here is derived from an EMBL/GenBank/DDBJ whole genome shotgun (WGS) entry which is preliminary data.</text>
</comment>
<gene>
    <name evidence="1" type="ORF">HJG63_009705</name>
</gene>
<reference evidence="1 2" key="1">
    <citation type="journal article" date="2020" name="Nature">
        <title>Six reference-quality genomes reveal evolution of bat adaptations.</title>
        <authorList>
            <person name="Jebb D."/>
            <person name="Huang Z."/>
            <person name="Pippel M."/>
            <person name="Hughes G.M."/>
            <person name="Lavrichenko K."/>
            <person name="Devanna P."/>
            <person name="Winkler S."/>
            <person name="Jermiin L.S."/>
            <person name="Skirmuntt E.C."/>
            <person name="Katzourakis A."/>
            <person name="Burkitt-Gray L."/>
            <person name="Ray D.A."/>
            <person name="Sullivan K.A.M."/>
            <person name="Roscito J.G."/>
            <person name="Kirilenko B.M."/>
            <person name="Davalos L.M."/>
            <person name="Corthals A.P."/>
            <person name="Power M.L."/>
            <person name="Jones G."/>
            <person name="Ransome R.D."/>
            <person name="Dechmann D.K.N."/>
            <person name="Locatelli A.G."/>
            <person name="Puechmaille S.J."/>
            <person name="Fedrigo O."/>
            <person name="Jarvis E.D."/>
            <person name="Hiller M."/>
            <person name="Vernes S.C."/>
            <person name="Myers E.W."/>
            <person name="Teeling E.C."/>
        </authorList>
    </citation>
    <scope>NUCLEOTIDE SEQUENCE [LARGE SCALE GENOMIC DNA]</scope>
    <source>
        <strain evidence="1">MRouAeg1</strain>
        <tissue evidence="1">Muscle</tissue>
    </source>
</reference>
<evidence type="ECO:0000313" key="1">
    <source>
        <dbReference type="EMBL" id="KAF6397033.1"/>
    </source>
</evidence>
<organism evidence="1 2">
    <name type="scientific">Rousettus aegyptiacus</name>
    <name type="common">Egyptian fruit bat</name>
    <name type="synonym">Pteropus aegyptiacus</name>
    <dbReference type="NCBI Taxonomy" id="9407"/>
    <lineage>
        <taxon>Eukaryota</taxon>
        <taxon>Metazoa</taxon>
        <taxon>Chordata</taxon>
        <taxon>Craniata</taxon>
        <taxon>Vertebrata</taxon>
        <taxon>Euteleostomi</taxon>
        <taxon>Mammalia</taxon>
        <taxon>Eutheria</taxon>
        <taxon>Laurasiatheria</taxon>
        <taxon>Chiroptera</taxon>
        <taxon>Yinpterochiroptera</taxon>
        <taxon>Pteropodoidea</taxon>
        <taxon>Pteropodidae</taxon>
        <taxon>Rousettinae</taxon>
        <taxon>Rousettus</taxon>
    </lineage>
</organism>